<evidence type="ECO:0000313" key="7">
    <source>
        <dbReference type="EMBL" id="MDQ2066228.1"/>
    </source>
</evidence>
<evidence type="ECO:0000256" key="1">
    <source>
        <dbReference type="ARBA" id="ARBA00004236"/>
    </source>
</evidence>
<name>A0ABU0VWX7_9RHOB</name>
<evidence type="ECO:0000259" key="6">
    <source>
        <dbReference type="Pfam" id="PF00535"/>
    </source>
</evidence>
<feature type="domain" description="Glycosyltransferase 2-like" evidence="6">
    <location>
        <begin position="8"/>
        <end position="113"/>
    </location>
</feature>
<evidence type="ECO:0000256" key="4">
    <source>
        <dbReference type="ARBA" id="ARBA00022679"/>
    </source>
</evidence>
<dbReference type="InterPro" id="IPR001173">
    <property type="entry name" value="Glyco_trans_2-like"/>
</dbReference>
<dbReference type="Proteomes" id="UP001239680">
    <property type="component" value="Unassembled WGS sequence"/>
</dbReference>
<dbReference type="RefSeq" id="WP_306679930.1">
    <property type="nucleotide sequence ID" value="NZ_JAVDBT010000006.1"/>
</dbReference>
<reference evidence="7 8" key="1">
    <citation type="submission" date="2023-08" db="EMBL/GenBank/DDBJ databases">
        <title>Characterization of two Paracoccaceae strains isolated from Phycosphere and proposal of Xinfangfangia lacusdiani sp. nov.</title>
        <authorList>
            <person name="Deng Y."/>
            <person name="Zhang Y.Q."/>
        </authorList>
    </citation>
    <scope>NUCLEOTIDE SEQUENCE [LARGE SCALE GENOMIC DNA]</scope>
    <source>
        <strain evidence="7 8">CPCC 101601</strain>
    </source>
</reference>
<keyword evidence="5" id="KW-0472">Membrane</keyword>
<comment type="subcellular location">
    <subcellularLocation>
        <location evidence="1">Cell membrane</location>
    </subcellularLocation>
</comment>
<sequence>MIKVDLGIFAHNEAAGIAQMLGFVQAQRLPDGVDLRILVLANGCRDDTAAQARAAGAEVAELAEGGKSRTWNRFTRGLARRDAQILIFADADIEMLERDVLARLIQGLCARPELWVLSSQPVKDTALRGAKTLVEKLALKASGGLDDWRTAICGQLYAMPAARARRFRLPIGLPVEDGYLRAMVLTDNLTAPEDVFRIDGAEGVRHIYASERSLGALIRHQERIVIGSAVNAALFAHLTEASKPRAEARLLASDPQALGRVLAARLPRFPQGYVPLHFLVKRLARASLKRLPIAVIGFGFDLIVYIKAQIRMMRGGGAGFW</sequence>
<dbReference type="CDD" id="cd00761">
    <property type="entry name" value="Glyco_tranf_GTA_type"/>
    <property type="match status" value="1"/>
</dbReference>
<evidence type="ECO:0000256" key="5">
    <source>
        <dbReference type="ARBA" id="ARBA00023136"/>
    </source>
</evidence>
<keyword evidence="2" id="KW-1003">Cell membrane</keyword>
<keyword evidence="4 7" id="KW-0808">Transferase</keyword>
<dbReference type="EMBL" id="JAVDBT010000006">
    <property type="protein sequence ID" value="MDQ2066228.1"/>
    <property type="molecule type" value="Genomic_DNA"/>
</dbReference>
<dbReference type="SUPFAM" id="SSF53448">
    <property type="entry name" value="Nucleotide-diphospho-sugar transferases"/>
    <property type="match status" value="1"/>
</dbReference>
<evidence type="ECO:0000256" key="3">
    <source>
        <dbReference type="ARBA" id="ARBA00022676"/>
    </source>
</evidence>
<dbReference type="Gene3D" id="3.90.550.10">
    <property type="entry name" value="Spore Coat Polysaccharide Biosynthesis Protein SpsA, Chain A"/>
    <property type="match status" value="1"/>
</dbReference>
<dbReference type="Pfam" id="PF00535">
    <property type="entry name" value="Glycos_transf_2"/>
    <property type="match status" value="1"/>
</dbReference>
<dbReference type="PANTHER" id="PTHR43646:SF2">
    <property type="entry name" value="GLYCOSYLTRANSFERASE 2-LIKE DOMAIN-CONTAINING PROTEIN"/>
    <property type="match status" value="1"/>
</dbReference>
<dbReference type="PANTHER" id="PTHR43646">
    <property type="entry name" value="GLYCOSYLTRANSFERASE"/>
    <property type="match status" value="1"/>
</dbReference>
<evidence type="ECO:0000313" key="8">
    <source>
        <dbReference type="Proteomes" id="UP001239680"/>
    </source>
</evidence>
<dbReference type="InterPro" id="IPR029044">
    <property type="entry name" value="Nucleotide-diphossugar_trans"/>
</dbReference>
<evidence type="ECO:0000256" key="2">
    <source>
        <dbReference type="ARBA" id="ARBA00022475"/>
    </source>
</evidence>
<accession>A0ABU0VWX7</accession>
<gene>
    <name evidence="7" type="ORF">Q9295_07580</name>
</gene>
<organism evidence="7 8">
    <name type="scientific">Pseudogemmobacter lacusdianii</name>
    <dbReference type="NCBI Taxonomy" id="3069608"/>
    <lineage>
        <taxon>Bacteria</taxon>
        <taxon>Pseudomonadati</taxon>
        <taxon>Pseudomonadota</taxon>
        <taxon>Alphaproteobacteria</taxon>
        <taxon>Rhodobacterales</taxon>
        <taxon>Paracoccaceae</taxon>
        <taxon>Pseudogemmobacter</taxon>
    </lineage>
</organism>
<keyword evidence="8" id="KW-1185">Reference proteome</keyword>
<proteinExistence type="predicted"/>
<keyword evidence="3 7" id="KW-0328">Glycosyltransferase</keyword>
<dbReference type="GO" id="GO:0016757">
    <property type="term" value="F:glycosyltransferase activity"/>
    <property type="evidence" value="ECO:0007669"/>
    <property type="project" value="UniProtKB-KW"/>
</dbReference>
<protein>
    <submittedName>
        <fullName evidence="7">Glycosyltransferase family A protein</fullName>
        <ecNumber evidence="7">2.4.-.-</ecNumber>
    </submittedName>
</protein>
<comment type="caution">
    <text evidence="7">The sequence shown here is derived from an EMBL/GenBank/DDBJ whole genome shotgun (WGS) entry which is preliminary data.</text>
</comment>
<dbReference type="EC" id="2.4.-.-" evidence="7"/>